<protein>
    <submittedName>
        <fullName evidence="2">Uncharacterized protein</fullName>
    </submittedName>
</protein>
<evidence type="ECO:0000313" key="3">
    <source>
        <dbReference type="Proteomes" id="UP000574390"/>
    </source>
</evidence>
<name>A0A7J6TFK4_PEROL</name>
<reference evidence="2 3" key="1">
    <citation type="submission" date="2020-04" db="EMBL/GenBank/DDBJ databases">
        <title>Perkinsus olseni comparative genomics.</title>
        <authorList>
            <person name="Bogema D.R."/>
        </authorList>
    </citation>
    <scope>NUCLEOTIDE SEQUENCE [LARGE SCALE GENOMIC DNA]</scope>
    <source>
        <strain evidence="2">ATCC PRA-205</strain>
    </source>
</reference>
<comment type="caution">
    <text evidence="2">The sequence shown here is derived from an EMBL/GenBank/DDBJ whole genome shotgun (WGS) entry which is preliminary data.</text>
</comment>
<feature type="non-terminal residue" evidence="2">
    <location>
        <position position="1"/>
    </location>
</feature>
<sequence>YTNDDDPHHHTNHIPTPVSGPGRELIDKVLKRYLATLKMQLRDMTLWRENDVRREVSKMEDHFLNNVDRYIKEEVGSYYKQQQQQHCSTTTTLWMHVSMSIYKNVLEEYKQIKEDCIPQLMGRWNDAVTAYG</sequence>
<organism evidence="2 3">
    <name type="scientific">Perkinsus olseni</name>
    <name type="common">Perkinsus atlanticus</name>
    <dbReference type="NCBI Taxonomy" id="32597"/>
    <lineage>
        <taxon>Eukaryota</taxon>
        <taxon>Sar</taxon>
        <taxon>Alveolata</taxon>
        <taxon>Perkinsozoa</taxon>
        <taxon>Perkinsea</taxon>
        <taxon>Perkinsida</taxon>
        <taxon>Perkinsidae</taxon>
        <taxon>Perkinsus</taxon>
    </lineage>
</organism>
<dbReference type="AlphaFoldDB" id="A0A7J6TFK4"/>
<evidence type="ECO:0000256" key="1">
    <source>
        <dbReference type="SAM" id="MobiDB-lite"/>
    </source>
</evidence>
<feature type="non-terminal residue" evidence="2">
    <location>
        <position position="132"/>
    </location>
</feature>
<proteinExistence type="predicted"/>
<evidence type="ECO:0000313" key="2">
    <source>
        <dbReference type="EMBL" id="KAF4743542.1"/>
    </source>
</evidence>
<feature type="region of interest" description="Disordered" evidence="1">
    <location>
        <begin position="1"/>
        <end position="20"/>
    </location>
</feature>
<accession>A0A7J6TFK4</accession>
<gene>
    <name evidence="2" type="ORF">FOZ62_019620</name>
</gene>
<dbReference type="EMBL" id="JABANM010007883">
    <property type="protein sequence ID" value="KAF4743542.1"/>
    <property type="molecule type" value="Genomic_DNA"/>
</dbReference>
<dbReference type="Proteomes" id="UP000574390">
    <property type="component" value="Unassembled WGS sequence"/>
</dbReference>